<dbReference type="AlphaFoldDB" id="E3MXJ7"/>
<evidence type="ECO:0000313" key="2">
    <source>
        <dbReference type="EMBL" id="EFP11556.1"/>
    </source>
</evidence>
<organism evidence="3">
    <name type="scientific">Caenorhabditis remanei</name>
    <name type="common">Caenorhabditis vulgaris</name>
    <dbReference type="NCBI Taxonomy" id="31234"/>
    <lineage>
        <taxon>Eukaryota</taxon>
        <taxon>Metazoa</taxon>
        <taxon>Ecdysozoa</taxon>
        <taxon>Nematoda</taxon>
        <taxon>Chromadorea</taxon>
        <taxon>Rhabditida</taxon>
        <taxon>Rhabditina</taxon>
        <taxon>Rhabditomorpha</taxon>
        <taxon>Rhabditoidea</taxon>
        <taxon>Rhabditidae</taxon>
        <taxon>Peloderinae</taxon>
        <taxon>Caenorhabditis</taxon>
    </lineage>
</organism>
<evidence type="ECO:0000259" key="1">
    <source>
        <dbReference type="Pfam" id="PF07735"/>
    </source>
</evidence>
<evidence type="ECO:0000313" key="3">
    <source>
        <dbReference type="Proteomes" id="UP000008281"/>
    </source>
</evidence>
<name>E3MXJ7_CAERE</name>
<dbReference type="Pfam" id="PF07735">
    <property type="entry name" value="FBA_2"/>
    <property type="match status" value="1"/>
</dbReference>
<dbReference type="HOGENOM" id="CLU_696857_0_0_1"/>
<sequence length="426" mass="48097">MQPRSPAQNTDAGHVNLFSQLNATCLSMEKQLKIEVFAVHENKKSRGLPIQQLPKSSLQLAASLMTLEDRLSLALASKKTEDLLMGLDFPKVGVHLIRFAKQDDGKVAEVHISVTANSILVVRLSVDNQEPDVILNMETTVKKVPKWCNEQLSIIDNLKIVYSKICKLLPCHRVAFSLGTMNTLDVKKIFSESSTEWKDWHYTSVNGNLNMEAVRVIMDNANSDRTLMFSPAVNFPVDFTHDKAFQLKTLDCFNAQWVRIEQLLSMRGVKEITLSRTNLTVSEINRFLRHCLESREQVCETARIPVAQGPIDLHALMNGLVFVADNNMAARMRGIHILLGCSETDGRSKYANVKIFNECITSEFFTGNAESPQPHVVEILELMKREKRIRREALRVVERGGDITAAFRLIQEINQVEAELNARRGQ</sequence>
<keyword evidence="3" id="KW-1185">Reference proteome</keyword>
<dbReference type="InterPro" id="IPR012885">
    <property type="entry name" value="F-box_Sdz-33"/>
</dbReference>
<protein>
    <recommendedName>
        <fullName evidence="1">Sdz-33 F-box domain-containing protein</fullName>
    </recommendedName>
</protein>
<proteinExistence type="predicted"/>
<feature type="domain" description="Sdz-33 F-box" evidence="1">
    <location>
        <begin position="247"/>
        <end position="293"/>
    </location>
</feature>
<dbReference type="InParanoid" id="E3MXJ7"/>
<gene>
    <name evidence="2" type="ORF">CRE_28866</name>
</gene>
<dbReference type="Proteomes" id="UP000008281">
    <property type="component" value="Unassembled WGS sequence"/>
</dbReference>
<dbReference type="EMBL" id="DS268491">
    <property type="protein sequence ID" value="EFP11556.1"/>
    <property type="molecule type" value="Genomic_DNA"/>
</dbReference>
<reference evidence="2" key="1">
    <citation type="submission" date="2007-07" db="EMBL/GenBank/DDBJ databases">
        <title>PCAP assembly of the Caenorhabditis remanei genome.</title>
        <authorList>
            <consortium name="The Caenorhabditis remanei Sequencing Consortium"/>
            <person name="Wilson R.K."/>
        </authorList>
    </citation>
    <scope>NUCLEOTIDE SEQUENCE [LARGE SCALE GENOMIC DNA]</scope>
    <source>
        <strain evidence="2">PB4641</strain>
    </source>
</reference>
<dbReference type="PANTHER" id="PTHR21503:SF8">
    <property type="entry name" value="F-BOX ASSOCIATED DOMAIN-CONTAINING PROTEIN-RELATED"/>
    <property type="match status" value="1"/>
</dbReference>
<dbReference type="PANTHER" id="PTHR21503">
    <property type="entry name" value="F-BOX-CONTAINING HYPOTHETICAL PROTEIN C.ELEGANS"/>
    <property type="match status" value="1"/>
</dbReference>
<accession>E3MXJ7</accession>